<name>A0A1M7TXZ1_9RHOB</name>
<keyword evidence="2" id="KW-1185">Reference proteome</keyword>
<dbReference type="SUPFAM" id="SSF53335">
    <property type="entry name" value="S-adenosyl-L-methionine-dependent methyltransferases"/>
    <property type="match status" value="1"/>
</dbReference>
<dbReference type="STRING" id="1189325.SAMN04488119_11079"/>
<sequence>MSAPPHVAGAASHWAHLPMAEPARLEAALTLAGAPFRPLRRALHVDCGRGVTPAILSACGVEAHGLVLREDEAADARALAAASGARVHSGWREAEAALGPGALDLIAVPECWEELDEAAREALIALAARALAPGGALMLTHEVLPGAAEELPLRQLARLCWARTDPGASEAARAAQALARLEEALALSHALFRGYGGFDAQMAELRALPPELAARRWFRRPAAPEGVERLCARLERAGLRLAAPADPARLLRDLDFTPEQQALIAARIPQGGPAAEELGDILARRLRRADLFVKPGGRRADPAALRLAARGPAGAPPGRVEGLLGSAALSRRVHGPMLEALRADGPARLGALAERLGMTLEAARRAAAALLSSGDLAPAPEEPPAAPPRARAVNAALAARADGRGGPRALAAPAIGGAVELDAEGMRLAGAALGGADEDVDSLIAALGDAQPPGQGGAAASPAMAALRRRAERFVHQDFSILRALGAI</sequence>
<evidence type="ECO:0000313" key="1">
    <source>
        <dbReference type="EMBL" id="SHN75606.1"/>
    </source>
</evidence>
<dbReference type="Gene3D" id="3.40.50.150">
    <property type="entry name" value="Vaccinia Virus protein VP39"/>
    <property type="match status" value="1"/>
</dbReference>
<reference evidence="1 2" key="1">
    <citation type="submission" date="2016-12" db="EMBL/GenBank/DDBJ databases">
        <authorList>
            <person name="Song W.-J."/>
            <person name="Kurnit D.M."/>
        </authorList>
    </citation>
    <scope>NUCLEOTIDE SEQUENCE [LARGE SCALE GENOMIC DNA]</scope>
    <source>
        <strain evidence="1 2">CGMCC 1.10808</strain>
    </source>
</reference>
<protein>
    <submittedName>
        <fullName evidence="1">Cyclopropane fatty-acyl-phospholipid synthase</fullName>
    </submittedName>
</protein>
<accession>A0A1M7TXZ1</accession>
<proteinExistence type="predicted"/>
<dbReference type="EMBL" id="FRDL01000011">
    <property type="protein sequence ID" value="SHN75606.1"/>
    <property type="molecule type" value="Genomic_DNA"/>
</dbReference>
<dbReference type="RefSeq" id="WP_072748256.1">
    <property type="nucleotide sequence ID" value="NZ_FOHL01000010.1"/>
</dbReference>
<gene>
    <name evidence="1" type="ORF">SAMN05216200_11179</name>
</gene>
<dbReference type="AlphaFoldDB" id="A0A1M7TXZ1"/>
<dbReference type="Proteomes" id="UP000184066">
    <property type="component" value="Unassembled WGS sequence"/>
</dbReference>
<evidence type="ECO:0000313" key="2">
    <source>
        <dbReference type="Proteomes" id="UP000184066"/>
    </source>
</evidence>
<organism evidence="1 2">
    <name type="scientific">Oceanicella actignis</name>
    <dbReference type="NCBI Taxonomy" id="1189325"/>
    <lineage>
        <taxon>Bacteria</taxon>
        <taxon>Pseudomonadati</taxon>
        <taxon>Pseudomonadota</taxon>
        <taxon>Alphaproteobacteria</taxon>
        <taxon>Rhodobacterales</taxon>
        <taxon>Paracoccaceae</taxon>
        <taxon>Oceanicella</taxon>
    </lineage>
</organism>
<dbReference type="InterPro" id="IPR029063">
    <property type="entry name" value="SAM-dependent_MTases_sf"/>
</dbReference>